<dbReference type="UCSC" id="K01B6.4">
    <property type="organism name" value="c. elegans"/>
</dbReference>
<evidence type="ECO:0000313" key="3">
    <source>
        <dbReference type="WormBase" id="K01B6.4"/>
    </source>
</evidence>
<dbReference type="EMBL" id="BX284603">
    <property type="protein sequence ID" value="CAE17880.1"/>
    <property type="molecule type" value="Genomic_DNA"/>
</dbReference>
<accession>Q7YWX6</accession>
<dbReference type="Bgee" id="WBGene00010455">
    <property type="expression patterns" value="Expressed in embryo and 1 other cell type or tissue"/>
</dbReference>
<dbReference type="CTD" id="3565788"/>
<dbReference type="HOGENOM" id="CLU_163572_0_0_1"/>
<organism evidence="1 2">
    <name type="scientific">Caenorhabditis elegans</name>
    <dbReference type="NCBI Taxonomy" id="6239"/>
    <lineage>
        <taxon>Eukaryota</taxon>
        <taxon>Metazoa</taxon>
        <taxon>Ecdysozoa</taxon>
        <taxon>Nematoda</taxon>
        <taxon>Chromadorea</taxon>
        <taxon>Rhabditida</taxon>
        <taxon>Rhabditina</taxon>
        <taxon>Rhabditomorpha</taxon>
        <taxon>Rhabditoidea</taxon>
        <taxon>Rhabditidae</taxon>
        <taxon>Peloderinae</taxon>
        <taxon>Caenorhabditis</taxon>
    </lineage>
</organism>
<reference evidence="1 2" key="1">
    <citation type="journal article" date="1998" name="Science">
        <title>Genome sequence of the nematode C. elegans: a platform for investigating biology.</title>
        <authorList>
            <consortium name="The C. elegans sequencing consortium"/>
            <person name="Sulson J.E."/>
            <person name="Waterston R."/>
        </authorList>
    </citation>
    <scope>NUCLEOTIDE SEQUENCE [LARGE SCALE GENOMIC DNA]</scope>
    <source>
        <strain evidence="1 2">Bristol N2</strain>
    </source>
</reference>
<proteinExistence type="predicted"/>
<dbReference type="PaxDb" id="6239-K01B6.4"/>
<evidence type="ECO:0000313" key="1">
    <source>
        <dbReference type="EMBL" id="CAE17880.1"/>
    </source>
</evidence>
<dbReference type="AGR" id="WB:WBGene00010455"/>
<name>Q7YWX6_CAEEL</name>
<dbReference type="RefSeq" id="NP_001022649.1">
    <property type="nucleotide sequence ID" value="NM_001027478.1"/>
</dbReference>
<keyword evidence="2" id="KW-1185">Reference proteome</keyword>
<dbReference type="OrthoDB" id="5799446at2759"/>
<protein>
    <submittedName>
        <fullName evidence="1">Phage protein</fullName>
    </submittedName>
</protein>
<dbReference type="GeneID" id="3565788"/>
<dbReference type="InParanoid" id="Q7YWX6"/>
<dbReference type="FunCoup" id="Q7YWX6">
    <property type="interactions" value="355"/>
</dbReference>
<sequence length="125" mass="14321">MSIKIVFEQIELTAHHILTDCDLQSVTIRKDDHNTKEDPVTEKKNLKVSKTLYRDALVGTDVETENKSVGPSILKVNVATKYEFQKLNATQIHRAINDPKLGEFLIRVYPLLKEELDNSDLFNKL</sequence>
<evidence type="ECO:0000313" key="2">
    <source>
        <dbReference type="Proteomes" id="UP000001940"/>
    </source>
</evidence>
<dbReference type="AlphaFoldDB" id="Q7YWX6"/>
<dbReference type="KEGG" id="cel:CELE_K01B6.4"/>
<dbReference type="Proteomes" id="UP000001940">
    <property type="component" value="Chromosome III"/>
</dbReference>
<dbReference type="SMR" id="Q7YWX6"/>
<dbReference type="eggNOG" id="ENOG502TI71">
    <property type="taxonomic scope" value="Eukaryota"/>
</dbReference>
<dbReference type="OMA" id="HRAINDP"/>
<gene>
    <name evidence="1" type="ORF">CELE_K01B6.4</name>
    <name evidence="1 3" type="ORF">K01B6.4</name>
</gene>
<dbReference type="WormBase" id="K01B6.4">
    <property type="protein sequence ID" value="CE34909"/>
    <property type="gene ID" value="WBGene00010455"/>
</dbReference>